<protein>
    <submittedName>
        <fullName evidence="1">Secreted protein</fullName>
    </submittedName>
</protein>
<gene>
    <name evidence="1" type="ORF">MNBD_GAMMA21-1809</name>
</gene>
<dbReference type="AlphaFoldDB" id="A0A3B0ZGJ1"/>
<name>A0A3B0ZGJ1_9ZZZZ</name>
<evidence type="ECO:0000313" key="1">
    <source>
        <dbReference type="EMBL" id="VAW90731.1"/>
    </source>
</evidence>
<dbReference type="Pfam" id="PF13557">
    <property type="entry name" value="Phenol_MetA_deg"/>
    <property type="match status" value="1"/>
</dbReference>
<proteinExistence type="predicted"/>
<sequence length="278" mass="30502">MKVIQFKGFSMAMATGLMAGLISSPVLAHDPVFGVGPHVLFKGGMDVTAEVQSGKAGTNKAQASVLDVRYGLTGDWVAGFDLPYTFKDNGTNSSNGNGDVALFTKYRFWREDSLGRQDSAAVLLKVITDTAASNKNPSLDKGSTDTIMGLTYGSEGRKWYRWASARYRFNGTNDAGIDRGDKILIDFVGGIRPTPTNYMEPDTVWLLELNGEYSQRAEFGGAELANTGGAEWFISPGIFWTKRNFAIKAGVQIPIYSSLNEIQQESDYRAKLSFEWHM</sequence>
<dbReference type="EMBL" id="UOFR01000003">
    <property type="protein sequence ID" value="VAW90731.1"/>
    <property type="molecule type" value="Genomic_DNA"/>
</dbReference>
<accession>A0A3B0ZGJ1</accession>
<dbReference type="InterPro" id="IPR025737">
    <property type="entry name" value="FApF"/>
</dbReference>
<organism evidence="1">
    <name type="scientific">hydrothermal vent metagenome</name>
    <dbReference type="NCBI Taxonomy" id="652676"/>
    <lineage>
        <taxon>unclassified sequences</taxon>
        <taxon>metagenomes</taxon>
        <taxon>ecological metagenomes</taxon>
    </lineage>
</organism>
<reference evidence="1" key="1">
    <citation type="submission" date="2018-06" db="EMBL/GenBank/DDBJ databases">
        <authorList>
            <person name="Zhirakovskaya E."/>
        </authorList>
    </citation>
    <scope>NUCLEOTIDE SEQUENCE</scope>
</reference>